<dbReference type="Proteomes" id="UP001526426">
    <property type="component" value="Unassembled WGS sequence"/>
</dbReference>
<reference evidence="3 4" key="1">
    <citation type="submission" date="2021-08" db="EMBL/GenBank/DDBJ databases">
        <title>Draft genome sequence of Spirulina subsalsa with high tolerance to salinity and hype-accumulation of phycocyanin.</title>
        <authorList>
            <person name="Pei H."/>
            <person name="Jiang L."/>
        </authorList>
    </citation>
    <scope>NUCLEOTIDE SEQUENCE [LARGE SCALE GENOMIC DNA]</scope>
    <source>
        <strain evidence="3 4">FACHB-351</strain>
    </source>
</reference>
<evidence type="ECO:0000313" key="4">
    <source>
        <dbReference type="Proteomes" id="UP001526426"/>
    </source>
</evidence>
<comment type="caution">
    <text evidence="3">The sequence shown here is derived from an EMBL/GenBank/DDBJ whole genome shotgun (WGS) entry which is preliminary data.</text>
</comment>
<keyword evidence="4" id="KW-1185">Reference proteome</keyword>
<feature type="region of interest" description="Disordered" evidence="1">
    <location>
        <begin position="68"/>
        <end position="99"/>
    </location>
</feature>
<dbReference type="EMBL" id="JAIHOM010000131">
    <property type="protein sequence ID" value="MCW6038379.1"/>
    <property type="molecule type" value="Genomic_DNA"/>
</dbReference>
<keyword evidence="2" id="KW-0472">Membrane</keyword>
<protein>
    <submittedName>
        <fullName evidence="3">Uncharacterized protein</fullName>
    </submittedName>
</protein>
<keyword evidence="2" id="KW-0812">Transmembrane</keyword>
<keyword evidence="2" id="KW-1133">Transmembrane helix</keyword>
<sequence length="99" mass="11084">MNTLFPRVLRLSYRKEPISSFILTVGLVDAVIGGVGGQSSLLVLGILMVVMAIVVRWKLNQPYPLQTPQTPPKGYLPPSPTLEPLPVLTHDQRQKRRKR</sequence>
<evidence type="ECO:0000313" key="3">
    <source>
        <dbReference type="EMBL" id="MCW6038379.1"/>
    </source>
</evidence>
<gene>
    <name evidence="3" type="ORF">K4A83_19175</name>
</gene>
<feature type="transmembrane region" description="Helical" evidence="2">
    <location>
        <begin position="41"/>
        <end position="59"/>
    </location>
</feature>
<accession>A0ABT3LBB1</accession>
<dbReference type="RefSeq" id="WP_265266286.1">
    <property type="nucleotide sequence ID" value="NZ_JAIHOM010000131.1"/>
</dbReference>
<feature type="compositionally biased region" description="Pro residues" evidence="1">
    <location>
        <begin position="69"/>
        <end position="83"/>
    </location>
</feature>
<name>A0ABT3LBB1_9CYAN</name>
<organism evidence="3 4">
    <name type="scientific">Spirulina subsalsa FACHB-351</name>
    <dbReference type="NCBI Taxonomy" id="234711"/>
    <lineage>
        <taxon>Bacteria</taxon>
        <taxon>Bacillati</taxon>
        <taxon>Cyanobacteriota</taxon>
        <taxon>Cyanophyceae</taxon>
        <taxon>Spirulinales</taxon>
        <taxon>Spirulinaceae</taxon>
        <taxon>Spirulina</taxon>
    </lineage>
</organism>
<evidence type="ECO:0000256" key="2">
    <source>
        <dbReference type="SAM" id="Phobius"/>
    </source>
</evidence>
<evidence type="ECO:0000256" key="1">
    <source>
        <dbReference type="SAM" id="MobiDB-lite"/>
    </source>
</evidence>
<proteinExistence type="predicted"/>